<proteinExistence type="predicted"/>
<dbReference type="AlphaFoldDB" id="A0A8J3YPD0"/>
<gene>
    <name evidence="1" type="ORF">Val02_61300</name>
</gene>
<accession>A0A8J3YPD0</accession>
<dbReference type="Proteomes" id="UP000619260">
    <property type="component" value="Unassembled WGS sequence"/>
</dbReference>
<dbReference type="EMBL" id="BOPF01000025">
    <property type="protein sequence ID" value="GIJ49244.1"/>
    <property type="molecule type" value="Genomic_DNA"/>
</dbReference>
<comment type="caution">
    <text evidence="1">The sequence shown here is derived from an EMBL/GenBank/DDBJ whole genome shotgun (WGS) entry which is preliminary data.</text>
</comment>
<reference evidence="1" key="1">
    <citation type="submission" date="2021-01" db="EMBL/GenBank/DDBJ databases">
        <title>Whole genome shotgun sequence of Virgisporangium aliadipatigenens NBRC 105644.</title>
        <authorList>
            <person name="Komaki H."/>
            <person name="Tamura T."/>
        </authorList>
    </citation>
    <scope>NUCLEOTIDE SEQUENCE</scope>
    <source>
        <strain evidence="1">NBRC 105644</strain>
    </source>
</reference>
<protein>
    <submittedName>
        <fullName evidence="1">Uncharacterized protein</fullName>
    </submittedName>
</protein>
<evidence type="ECO:0000313" key="1">
    <source>
        <dbReference type="EMBL" id="GIJ49244.1"/>
    </source>
</evidence>
<keyword evidence="2" id="KW-1185">Reference proteome</keyword>
<name>A0A8J3YPD0_9ACTN</name>
<sequence length="316" mass="35304">MLPAVPSDHQGLVRRVADHHPELQPLETAAAMGNWAGVEEFFAGLTDPSDRLHAGWLVGRVDGVERLLAPAAMAETGDTTLARTLYGIRLVVMGWNIRTAARAEHVSREQFAAFREHCIRAEQMLIDATAVQPDNTTAWIERIVTARALQVGQSEARRRYDRVAQHAPHVLPAQQQLLQKLLPKWSGSFEAAEAFVRERVAAAPPGSPVPALLLDYHVERWLDLDDNEVAPYLARIHDDLRTAEAMTLDPAWRPGFDRYKVHHNLAFLFSLAGLDFQAAKQFRAIGRNFTESPWNYLNGEAVDNFTKRRATALAKG</sequence>
<evidence type="ECO:0000313" key="2">
    <source>
        <dbReference type="Proteomes" id="UP000619260"/>
    </source>
</evidence>
<organism evidence="1 2">
    <name type="scientific">Virgisporangium aliadipatigenens</name>
    <dbReference type="NCBI Taxonomy" id="741659"/>
    <lineage>
        <taxon>Bacteria</taxon>
        <taxon>Bacillati</taxon>
        <taxon>Actinomycetota</taxon>
        <taxon>Actinomycetes</taxon>
        <taxon>Micromonosporales</taxon>
        <taxon>Micromonosporaceae</taxon>
        <taxon>Virgisporangium</taxon>
    </lineage>
</organism>